<dbReference type="GO" id="GO:0098609">
    <property type="term" value="P:cell-cell adhesion"/>
    <property type="evidence" value="ECO:0007669"/>
    <property type="project" value="TreeGrafter"/>
</dbReference>
<dbReference type="SMART" id="SM00235">
    <property type="entry name" value="ZnMc"/>
    <property type="match status" value="1"/>
</dbReference>
<protein>
    <recommendedName>
        <fullName evidence="1">Peptidase metallopeptidase domain-containing protein</fullName>
    </recommendedName>
</protein>
<dbReference type="GO" id="GO:0009986">
    <property type="term" value="C:cell surface"/>
    <property type="evidence" value="ECO:0007669"/>
    <property type="project" value="TreeGrafter"/>
</dbReference>
<dbReference type="GO" id="GO:0006508">
    <property type="term" value="P:proteolysis"/>
    <property type="evidence" value="ECO:0007669"/>
    <property type="project" value="InterPro"/>
</dbReference>
<dbReference type="PANTHER" id="PTHR46938">
    <property type="entry name" value="DISCOIDIN-1 SUBUNIT A-RELATED-RELATED"/>
    <property type="match status" value="1"/>
</dbReference>
<dbReference type="InterPro" id="IPR019019">
    <property type="entry name" value="H-type_lectin_domain"/>
</dbReference>
<organism evidence="2 3">
    <name type="scientific">Conoideocrella luteorostrata</name>
    <dbReference type="NCBI Taxonomy" id="1105319"/>
    <lineage>
        <taxon>Eukaryota</taxon>
        <taxon>Fungi</taxon>
        <taxon>Dikarya</taxon>
        <taxon>Ascomycota</taxon>
        <taxon>Pezizomycotina</taxon>
        <taxon>Sordariomycetes</taxon>
        <taxon>Hypocreomycetidae</taxon>
        <taxon>Hypocreales</taxon>
        <taxon>Clavicipitaceae</taxon>
        <taxon>Conoideocrella</taxon>
    </lineage>
</organism>
<name>A0AAJ0CLW8_9HYPO</name>
<gene>
    <name evidence="2" type="ORF">QQS21_008253</name>
</gene>
<dbReference type="GO" id="GO:0070492">
    <property type="term" value="F:oligosaccharide binding"/>
    <property type="evidence" value="ECO:0007669"/>
    <property type="project" value="TreeGrafter"/>
</dbReference>
<dbReference type="Gene3D" id="2.60.40.2080">
    <property type="match status" value="3"/>
</dbReference>
<dbReference type="SUPFAM" id="SSF141086">
    <property type="entry name" value="Agglutinin HPA-like"/>
    <property type="match status" value="3"/>
</dbReference>
<dbReference type="InterPro" id="IPR052487">
    <property type="entry name" value="Galactose-binding_lectin"/>
</dbReference>
<dbReference type="Proteomes" id="UP001251528">
    <property type="component" value="Unassembled WGS sequence"/>
</dbReference>
<dbReference type="GO" id="GO:0098636">
    <property type="term" value="C:protein complex involved in cell adhesion"/>
    <property type="evidence" value="ECO:0007669"/>
    <property type="project" value="TreeGrafter"/>
</dbReference>
<dbReference type="Gene3D" id="3.40.390.10">
    <property type="entry name" value="Collagenase (Catalytic Domain)"/>
    <property type="match status" value="1"/>
</dbReference>
<dbReference type="GO" id="GO:0008270">
    <property type="term" value="F:zinc ion binding"/>
    <property type="evidence" value="ECO:0007669"/>
    <property type="project" value="InterPro"/>
</dbReference>
<reference evidence="2" key="1">
    <citation type="submission" date="2023-06" db="EMBL/GenBank/DDBJ databases">
        <title>Conoideocrella luteorostrata (Hypocreales: Clavicipitaceae), a potential biocontrol fungus for elongate hemlock scale in United States Christmas tree production areas.</title>
        <authorList>
            <person name="Barrett H."/>
            <person name="Lovett B."/>
            <person name="Macias A.M."/>
            <person name="Stajich J.E."/>
            <person name="Kasson M.T."/>
        </authorList>
    </citation>
    <scope>NUCLEOTIDE SEQUENCE</scope>
    <source>
        <strain evidence="2">ARSEF 14590</strain>
    </source>
</reference>
<proteinExistence type="predicted"/>
<dbReference type="InterPro" id="IPR006026">
    <property type="entry name" value="Peptidase_Metallo"/>
</dbReference>
<dbReference type="GO" id="GO:0008237">
    <property type="term" value="F:metallopeptidase activity"/>
    <property type="evidence" value="ECO:0007669"/>
    <property type="project" value="InterPro"/>
</dbReference>
<dbReference type="EMBL" id="JASWJB010000184">
    <property type="protein sequence ID" value="KAK2594034.1"/>
    <property type="molecule type" value="Genomic_DNA"/>
</dbReference>
<sequence length="538" mass="60810">MAEPTVSFPYCSADATLVDYDEIPGSNLVSQEGAPSFLASNKTLWWPKGKKIKVRFLNGSPTVQQKVKSYAETWEEYANIDFQFIKEGDADVRVAFKWVKPGGEVDLGTWSQVGTNAKTMVLSKDQPTMNFGNLDDNSREEDFCRDTTHEFGHAIGCVHEHQAWAIPWDEPRVIADCKRMYKWSESQTRAQIIKPEVDLNRLTKSNFDSNSIMCYYYPKEWTKDHSSAPFNVKLSATDKSFIGKMYPFQTRNSGELSIYPEIRNWNLPVPLNSKEITFTPPYNVAPRMAIGLKSLDISNTANIRVRAAAQTITEDKFSVSMDTWGDTQLFNATSTWIEFERTSDAEYEVGEFNTLDTRGLGQLQTPDKQGVRRDTEHFDFPEGKYTEPPNVLVWLSAMDMDKTHNWRVRAKATTVTTTGFDLAIETWGDTVLYSATASWVAYPKNSQGATGGRVSTEDLRQWFPAVANNSKKVKFPAKFFDKVPKVFIAISALDMDSSVNLRVKVSADKIDAYGFTWHGDSWADSQLYTVSADWVAFG</sequence>
<accession>A0AAJ0CLW8</accession>
<evidence type="ECO:0000313" key="2">
    <source>
        <dbReference type="EMBL" id="KAK2594034.1"/>
    </source>
</evidence>
<dbReference type="Pfam" id="PF09458">
    <property type="entry name" value="H_lectin"/>
    <property type="match status" value="3"/>
</dbReference>
<keyword evidence="3" id="KW-1185">Reference proteome</keyword>
<dbReference type="GO" id="GO:0046871">
    <property type="term" value="F:N-acetylgalactosamine binding"/>
    <property type="evidence" value="ECO:0007669"/>
    <property type="project" value="TreeGrafter"/>
</dbReference>
<comment type="caution">
    <text evidence="2">The sequence shown here is derived from an EMBL/GenBank/DDBJ whole genome shotgun (WGS) entry which is preliminary data.</text>
</comment>
<evidence type="ECO:0000313" key="3">
    <source>
        <dbReference type="Proteomes" id="UP001251528"/>
    </source>
</evidence>
<dbReference type="SUPFAM" id="SSF55486">
    <property type="entry name" value="Metalloproteases ('zincins'), catalytic domain"/>
    <property type="match status" value="1"/>
</dbReference>
<evidence type="ECO:0000259" key="1">
    <source>
        <dbReference type="SMART" id="SM00235"/>
    </source>
</evidence>
<feature type="domain" description="Peptidase metallopeptidase" evidence="1">
    <location>
        <begin position="42"/>
        <end position="195"/>
    </location>
</feature>
<dbReference type="GO" id="GO:0030247">
    <property type="term" value="F:polysaccharide binding"/>
    <property type="evidence" value="ECO:0007669"/>
    <property type="project" value="TreeGrafter"/>
</dbReference>
<dbReference type="AlphaFoldDB" id="A0AAJ0CLW8"/>
<dbReference type="InterPro" id="IPR037221">
    <property type="entry name" value="H-type_lectin_dom_sf"/>
</dbReference>
<dbReference type="InterPro" id="IPR024079">
    <property type="entry name" value="MetalloPept_cat_dom_sf"/>
</dbReference>